<evidence type="ECO:0000256" key="1">
    <source>
        <dbReference type="ARBA" id="ARBA00001936"/>
    </source>
</evidence>
<keyword evidence="8" id="KW-0520">NAD</keyword>
<protein>
    <recommendedName>
        <fullName evidence="10">Isopropylmalate dehydrogenase-like domain-containing protein</fullName>
    </recommendedName>
</protein>
<dbReference type="Gene3D" id="3.40.718.10">
    <property type="entry name" value="Isopropylmalate Dehydrogenase"/>
    <property type="match status" value="1"/>
</dbReference>
<comment type="caution">
    <text evidence="11">The sequence shown here is derived from an EMBL/GenBank/DDBJ whole genome shotgun (WGS) entry which is preliminary data.</text>
</comment>
<dbReference type="SMART" id="SM01329">
    <property type="entry name" value="Iso_dh"/>
    <property type="match status" value="1"/>
</dbReference>
<gene>
    <name evidence="11" type="ORF">ECRASSUSDP1_LOCUS12523</name>
</gene>
<comment type="cofactor">
    <cofactor evidence="2">
        <name>Mg(2+)</name>
        <dbReference type="ChEBI" id="CHEBI:18420"/>
    </cofactor>
</comment>
<dbReference type="InterPro" id="IPR004434">
    <property type="entry name" value="Isocitrate_DH_NAD"/>
</dbReference>
<dbReference type="SUPFAM" id="SSF53659">
    <property type="entry name" value="Isocitrate/Isopropylmalate dehydrogenase-like"/>
    <property type="match status" value="1"/>
</dbReference>
<evidence type="ECO:0000256" key="7">
    <source>
        <dbReference type="ARBA" id="ARBA00023002"/>
    </source>
</evidence>
<evidence type="ECO:0000313" key="11">
    <source>
        <dbReference type="EMBL" id="CAI2371203.1"/>
    </source>
</evidence>
<evidence type="ECO:0000256" key="9">
    <source>
        <dbReference type="SAM" id="MobiDB-lite"/>
    </source>
</evidence>
<evidence type="ECO:0000256" key="6">
    <source>
        <dbReference type="ARBA" id="ARBA00022946"/>
    </source>
</evidence>
<evidence type="ECO:0000256" key="2">
    <source>
        <dbReference type="ARBA" id="ARBA00001946"/>
    </source>
</evidence>
<dbReference type="PANTHER" id="PTHR11835">
    <property type="entry name" value="DECARBOXYLATING DEHYDROGENASES-ISOCITRATE, ISOPROPYLMALATE, TARTRATE"/>
    <property type="match status" value="1"/>
</dbReference>
<evidence type="ECO:0000256" key="8">
    <source>
        <dbReference type="ARBA" id="ARBA00023027"/>
    </source>
</evidence>
<dbReference type="Pfam" id="PF00180">
    <property type="entry name" value="Iso_dh"/>
    <property type="match status" value="1"/>
</dbReference>
<dbReference type="GO" id="GO:0005739">
    <property type="term" value="C:mitochondrion"/>
    <property type="evidence" value="ECO:0007669"/>
    <property type="project" value="TreeGrafter"/>
</dbReference>
<dbReference type="FunFam" id="3.40.718.10:FF:000014">
    <property type="entry name" value="Isocitrate dehydrogenase (NAD(+))"/>
    <property type="match status" value="1"/>
</dbReference>
<dbReference type="PANTHER" id="PTHR11835:SF34">
    <property type="entry name" value="ISOCITRATE DEHYDROGENASE [NAD] SUBUNIT ALPHA, MITOCHONDRIAL"/>
    <property type="match status" value="1"/>
</dbReference>
<keyword evidence="12" id="KW-1185">Reference proteome</keyword>
<dbReference type="EMBL" id="CAMPGE010012435">
    <property type="protein sequence ID" value="CAI2371203.1"/>
    <property type="molecule type" value="Genomic_DNA"/>
</dbReference>
<evidence type="ECO:0000256" key="3">
    <source>
        <dbReference type="ARBA" id="ARBA00007769"/>
    </source>
</evidence>
<organism evidence="11 12">
    <name type="scientific">Euplotes crassus</name>
    <dbReference type="NCBI Taxonomy" id="5936"/>
    <lineage>
        <taxon>Eukaryota</taxon>
        <taxon>Sar</taxon>
        <taxon>Alveolata</taxon>
        <taxon>Ciliophora</taxon>
        <taxon>Intramacronucleata</taxon>
        <taxon>Spirotrichea</taxon>
        <taxon>Hypotrichia</taxon>
        <taxon>Euplotida</taxon>
        <taxon>Euplotidae</taxon>
        <taxon>Moneuplotes</taxon>
    </lineage>
</organism>
<reference evidence="11" key="1">
    <citation type="submission" date="2023-07" db="EMBL/GenBank/DDBJ databases">
        <authorList>
            <consortium name="AG Swart"/>
            <person name="Singh M."/>
            <person name="Singh A."/>
            <person name="Seah K."/>
            <person name="Emmerich C."/>
        </authorList>
    </citation>
    <scope>NUCLEOTIDE SEQUENCE</scope>
    <source>
        <strain evidence="11">DP1</strain>
    </source>
</reference>
<sequence length="401" mass="44712">MISKSYLRLKPITLMRATTRSISSYDDVPSKVVLNKDFMKDEQGNYLVTLLKGHGIGPEISRSVKQIFQAAGVPITWEEHEVYSRAMNKEGDLLSSETINSIRRNKVALKGPFMTPIGKGFRSLNVTLRKKLQLYANVRPCRTIKGIDNIYDNVDLVTIRENTEGEYMGLEHRVVPGVSESIKIISRRACLKIARYAFEYAIRNNRKRIIGVHKAGVMKKGDGLFLECLREINEEYPTIQYSEKQVDTMCMKLAMNPQDCDMMVMPNLYGDIVSDLCAGLIGGLGLTASGNIGAEAAVFEAVHGTAPDIAGKNLANPTALLLSGCMMLDHMELYDHGNTIRNAIYNTIEERDNLTRDLKGAGSTTLFTEAVIKRIENKTDPEAKEYSFAESKDTKIDEAPQ</sequence>
<feature type="region of interest" description="Disordered" evidence="9">
    <location>
        <begin position="382"/>
        <end position="401"/>
    </location>
</feature>
<evidence type="ECO:0000259" key="10">
    <source>
        <dbReference type="SMART" id="SM01329"/>
    </source>
</evidence>
<dbReference type="InterPro" id="IPR024084">
    <property type="entry name" value="IsoPropMal-DH-like_dom"/>
</dbReference>
<comment type="cofactor">
    <cofactor evidence="1">
        <name>Mn(2+)</name>
        <dbReference type="ChEBI" id="CHEBI:29035"/>
    </cofactor>
</comment>
<keyword evidence="4" id="KW-0479">Metal-binding</keyword>
<feature type="domain" description="Isopropylmalate dehydrogenase-like" evidence="10">
    <location>
        <begin position="47"/>
        <end position="371"/>
    </location>
</feature>
<keyword evidence="5" id="KW-0460">Magnesium</keyword>
<dbReference type="GO" id="GO:0000287">
    <property type="term" value="F:magnesium ion binding"/>
    <property type="evidence" value="ECO:0007669"/>
    <property type="project" value="InterPro"/>
</dbReference>
<dbReference type="InterPro" id="IPR019818">
    <property type="entry name" value="IsoCit/isopropylmalate_DH_CS"/>
</dbReference>
<accession>A0AAD1XG30</accession>
<keyword evidence="6" id="KW-0809">Transit peptide</keyword>
<dbReference type="GO" id="GO:0006099">
    <property type="term" value="P:tricarboxylic acid cycle"/>
    <property type="evidence" value="ECO:0007669"/>
    <property type="project" value="InterPro"/>
</dbReference>
<dbReference type="PROSITE" id="PS00470">
    <property type="entry name" value="IDH_IMDH"/>
    <property type="match status" value="1"/>
</dbReference>
<dbReference type="GO" id="GO:0051287">
    <property type="term" value="F:NAD binding"/>
    <property type="evidence" value="ECO:0007669"/>
    <property type="project" value="InterPro"/>
</dbReference>
<dbReference type="NCBIfam" id="TIGR00175">
    <property type="entry name" value="mito_nad_idh"/>
    <property type="match status" value="1"/>
</dbReference>
<dbReference type="AlphaFoldDB" id="A0AAD1XG30"/>
<dbReference type="GO" id="GO:0006102">
    <property type="term" value="P:isocitrate metabolic process"/>
    <property type="evidence" value="ECO:0007669"/>
    <property type="project" value="TreeGrafter"/>
</dbReference>
<keyword evidence="7" id="KW-0560">Oxidoreductase</keyword>
<dbReference type="Proteomes" id="UP001295684">
    <property type="component" value="Unassembled WGS sequence"/>
</dbReference>
<proteinExistence type="inferred from homology"/>
<evidence type="ECO:0000313" key="12">
    <source>
        <dbReference type="Proteomes" id="UP001295684"/>
    </source>
</evidence>
<evidence type="ECO:0000256" key="5">
    <source>
        <dbReference type="ARBA" id="ARBA00022842"/>
    </source>
</evidence>
<evidence type="ECO:0000256" key="4">
    <source>
        <dbReference type="ARBA" id="ARBA00022723"/>
    </source>
</evidence>
<dbReference type="GO" id="GO:0004449">
    <property type="term" value="F:isocitrate dehydrogenase (NAD+) activity"/>
    <property type="evidence" value="ECO:0007669"/>
    <property type="project" value="TreeGrafter"/>
</dbReference>
<comment type="similarity">
    <text evidence="3">Belongs to the isocitrate and isopropylmalate dehydrogenases family.</text>
</comment>
<name>A0AAD1XG30_EUPCR</name>